<evidence type="ECO:0000313" key="11">
    <source>
        <dbReference type="EMBL" id="CAJ0575435.1"/>
    </source>
</evidence>
<keyword evidence="8 10" id="KW-0472">Membrane</keyword>
<evidence type="ECO:0000313" key="12">
    <source>
        <dbReference type="Proteomes" id="UP001177023"/>
    </source>
</evidence>
<keyword evidence="3 9" id="KW-0349">Heme</keyword>
<dbReference type="SUPFAM" id="SSF46626">
    <property type="entry name" value="Cytochrome c"/>
    <property type="match status" value="1"/>
</dbReference>
<comment type="caution">
    <text evidence="11">The sequence shown here is derived from an EMBL/GenBank/DDBJ whole genome shotgun (WGS) entry which is preliminary data.</text>
</comment>
<evidence type="ECO:0000256" key="6">
    <source>
        <dbReference type="ARBA" id="ARBA00022989"/>
    </source>
</evidence>
<feature type="binding site" description="covalent" evidence="9">
    <location>
        <position position="77"/>
    </location>
    <ligand>
        <name>heme c</name>
        <dbReference type="ChEBI" id="CHEBI:61717"/>
    </ligand>
</feature>
<evidence type="ECO:0000256" key="8">
    <source>
        <dbReference type="ARBA" id="ARBA00023136"/>
    </source>
</evidence>
<feature type="transmembrane region" description="Helical" evidence="10">
    <location>
        <begin position="264"/>
        <end position="282"/>
    </location>
</feature>
<feature type="non-terminal residue" evidence="11">
    <location>
        <position position="1"/>
    </location>
</feature>
<feature type="binding site" description="covalent" evidence="9">
    <location>
        <position position="74"/>
    </location>
    <ligand>
        <name>heme c</name>
        <dbReference type="ChEBI" id="CHEBI:61717"/>
    </ligand>
</feature>
<keyword evidence="7 9" id="KW-0408">Iron</keyword>
<dbReference type="AlphaFoldDB" id="A0AA36CU81"/>
<evidence type="ECO:0000256" key="2">
    <source>
        <dbReference type="ARBA" id="ARBA00006488"/>
    </source>
</evidence>
<protein>
    <recommendedName>
        <fullName evidence="13">Cytochrome c1</fullName>
    </recommendedName>
</protein>
<dbReference type="InterPro" id="IPR006311">
    <property type="entry name" value="TAT_signal"/>
</dbReference>
<comment type="similarity">
    <text evidence="2">Belongs to the cytochrome c family.</text>
</comment>
<keyword evidence="12" id="KW-1185">Reference proteome</keyword>
<evidence type="ECO:0000256" key="5">
    <source>
        <dbReference type="ARBA" id="ARBA00022723"/>
    </source>
</evidence>
<dbReference type="PROSITE" id="PS51318">
    <property type="entry name" value="TAT"/>
    <property type="match status" value="1"/>
</dbReference>
<evidence type="ECO:0008006" key="13">
    <source>
        <dbReference type="Google" id="ProtNLM"/>
    </source>
</evidence>
<dbReference type="Pfam" id="PF02167">
    <property type="entry name" value="Cytochrom_C1"/>
    <property type="match status" value="1"/>
</dbReference>
<feature type="binding site" description="covalent" evidence="9">
    <location>
        <position position="219"/>
    </location>
    <ligand>
        <name>heme c</name>
        <dbReference type="ChEBI" id="CHEBI:61717"/>
    </ligand>
</feature>
<keyword evidence="6 10" id="KW-1133">Transmembrane helix</keyword>
<evidence type="ECO:0000256" key="7">
    <source>
        <dbReference type="ARBA" id="ARBA00023004"/>
    </source>
</evidence>
<sequence>MHRAINLSRRQFALGAGLAAATGATGMIYAMETSVHAMDNGIHPPGMPWTHRSTFGALDIGSVRRGWEVYKQVCQACHHLRYFVNFRHFCDYRFPFMTEEEAKVEASEFLVDDIDDKGQPIRREAKLNDAVPPPYQFPGGRWLGEWGLPQNNNKAAAAANNGALPPELSLMISARTTHHHRGDDYIYCLLNGYFDPPAGIKLDEGKAYNPYFPGGLISMPQQLFDEGIEYKDGTPATQAQQAKDVTNFLTWCSIRSYNDTGKRWALELLLLLPLFGAILVYGKRNAWDVKSRRRRSRGATMVSISNREALQQHPLLLASTRYPAARL</sequence>
<evidence type="ECO:0000256" key="1">
    <source>
        <dbReference type="ARBA" id="ARBA00004370"/>
    </source>
</evidence>
<gene>
    <name evidence="11" type="ORF">MSPICULIGERA_LOCUS13746</name>
</gene>
<dbReference type="InterPro" id="IPR002326">
    <property type="entry name" value="Cyt_c1"/>
</dbReference>
<evidence type="ECO:0000256" key="10">
    <source>
        <dbReference type="SAM" id="Phobius"/>
    </source>
</evidence>
<dbReference type="Proteomes" id="UP001177023">
    <property type="component" value="Unassembled WGS sequence"/>
</dbReference>
<accession>A0AA36CU81</accession>
<organism evidence="11 12">
    <name type="scientific">Mesorhabditis spiculigera</name>
    <dbReference type="NCBI Taxonomy" id="96644"/>
    <lineage>
        <taxon>Eukaryota</taxon>
        <taxon>Metazoa</taxon>
        <taxon>Ecdysozoa</taxon>
        <taxon>Nematoda</taxon>
        <taxon>Chromadorea</taxon>
        <taxon>Rhabditida</taxon>
        <taxon>Rhabditina</taxon>
        <taxon>Rhabditomorpha</taxon>
        <taxon>Rhabditoidea</taxon>
        <taxon>Rhabditidae</taxon>
        <taxon>Mesorhabditinae</taxon>
        <taxon>Mesorhabditis</taxon>
    </lineage>
</organism>
<evidence type="ECO:0000256" key="9">
    <source>
        <dbReference type="PIRSR" id="PIRSR602326-1"/>
    </source>
</evidence>
<keyword evidence="5 9" id="KW-0479">Metal-binding</keyword>
<dbReference type="PANTHER" id="PTHR10266:SF3">
    <property type="entry name" value="CYTOCHROME C1, HEME PROTEIN, MITOCHONDRIAL"/>
    <property type="match status" value="1"/>
</dbReference>
<dbReference type="GO" id="GO:0006122">
    <property type="term" value="P:mitochondrial electron transport, ubiquinol to cytochrome c"/>
    <property type="evidence" value="ECO:0007669"/>
    <property type="project" value="TreeGrafter"/>
</dbReference>
<dbReference type="GO" id="GO:0016020">
    <property type="term" value="C:membrane"/>
    <property type="evidence" value="ECO:0007669"/>
    <property type="project" value="UniProtKB-SubCell"/>
</dbReference>
<dbReference type="GO" id="GO:0005739">
    <property type="term" value="C:mitochondrion"/>
    <property type="evidence" value="ECO:0007669"/>
    <property type="project" value="GOC"/>
</dbReference>
<dbReference type="PRINTS" id="PR00603">
    <property type="entry name" value="CYTOCHROMEC1"/>
</dbReference>
<comment type="subcellular location">
    <subcellularLocation>
        <location evidence="1">Membrane</location>
    </subcellularLocation>
</comment>
<comment type="cofactor">
    <cofactor evidence="9">
        <name>heme c</name>
        <dbReference type="ChEBI" id="CHEBI:61717"/>
    </cofactor>
    <text evidence="9">Binds 1 heme c group covalently per subunit.</text>
</comment>
<dbReference type="GO" id="GO:0020037">
    <property type="term" value="F:heme binding"/>
    <property type="evidence" value="ECO:0007669"/>
    <property type="project" value="InterPro"/>
</dbReference>
<evidence type="ECO:0000256" key="4">
    <source>
        <dbReference type="ARBA" id="ARBA00022692"/>
    </source>
</evidence>
<feature type="binding site" description="covalent" evidence="9">
    <location>
        <position position="78"/>
    </location>
    <ligand>
        <name>heme c</name>
        <dbReference type="ChEBI" id="CHEBI:61717"/>
    </ligand>
</feature>
<keyword evidence="4 10" id="KW-0812">Transmembrane</keyword>
<dbReference type="Gene3D" id="1.10.760.10">
    <property type="entry name" value="Cytochrome c-like domain"/>
    <property type="match status" value="1"/>
</dbReference>
<name>A0AA36CU81_9BILA</name>
<dbReference type="GO" id="GO:0009055">
    <property type="term" value="F:electron transfer activity"/>
    <property type="evidence" value="ECO:0007669"/>
    <property type="project" value="InterPro"/>
</dbReference>
<dbReference type="InterPro" id="IPR036909">
    <property type="entry name" value="Cyt_c-like_dom_sf"/>
</dbReference>
<dbReference type="EMBL" id="CATQJA010002639">
    <property type="protein sequence ID" value="CAJ0575435.1"/>
    <property type="molecule type" value="Genomic_DNA"/>
</dbReference>
<dbReference type="GO" id="GO:0046872">
    <property type="term" value="F:metal ion binding"/>
    <property type="evidence" value="ECO:0007669"/>
    <property type="project" value="UniProtKB-KW"/>
</dbReference>
<dbReference type="PANTHER" id="PTHR10266">
    <property type="entry name" value="CYTOCHROME C1"/>
    <property type="match status" value="1"/>
</dbReference>
<proteinExistence type="inferred from homology"/>
<reference evidence="11" key="1">
    <citation type="submission" date="2023-06" db="EMBL/GenBank/DDBJ databases">
        <authorList>
            <person name="Delattre M."/>
        </authorList>
    </citation>
    <scope>NUCLEOTIDE SEQUENCE</scope>
    <source>
        <strain evidence="11">AF72</strain>
    </source>
</reference>
<evidence type="ECO:0000256" key="3">
    <source>
        <dbReference type="ARBA" id="ARBA00022617"/>
    </source>
</evidence>